<evidence type="ECO:0000313" key="13">
    <source>
        <dbReference type="Proteomes" id="UP000429523"/>
    </source>
</evidence>
<feature type="compositionally biased region" description="Polar residues" evidence="1">
    <location>
        <begin position="590"/>
        <end position="604"/>
    </location>
</feature>
<evidence type="ECO:0000259" key="2">
    <source>
        <dbReference type="PROSITE" id="PS51283"/>
    </source>
</evidence>
<evidence type="ECO:0000313" key="3">
    <source>
        <dbReference type="EMBL" id="KAE8927768.1"/>
    </source>
</evidence>
<dbReference type="Proteomes" id="UP000476176">
    <property type="component" value="Unassembled WGS sequence"/>
</dbReference>
<feature type="region of interest" description="Disordered" evidence="1">
    <location>
        <begin position="230"/>
        <end position="286"/>
    </location>
</feature>
<reference evidence="13 14" key="1">
    <citation type="submission" date="2018-08" db="EMBL/GenBank/DDBJ databases">
        <title>Genomic investigation of the strawberry pathogen Phytophthora fragariae indicates pathogenicity is determined by transcriptional variation in three key races.</title>
        <authorList>
            <person name="Adams T.M."/>
            <person name="Armitage A.D."/>
            <person name="Sobczyk M.K."/>
            <person name="Bates H.J."/>
            <person name="Dunwell J.M."/>
            <person name="Nellist C.F."/>
            <person name="Harrison R.J."/>
        </authorList>
    </citation>
    <scope>NUCLEOTIDE SEQUENCE [LARGE SCALE GENOMIC DNA]</scope>
    <source>
        <strain evidence="11 15">A4</strain>
        <strain evidence="10 16">BC-1</strain>
        <strain evidence="9 20">BC-23</strain>
        <strain evidence="8 14">NOV-27</strain>
        <strain evidence="7 17">NOV-5</strain>
        <strain evidence="5 18">NOV-71</strain>
        <strain evidence="12 21">NOV-77</strain>
        <strain evidence="3 13">NOV-9</strain>
        <strain evidence="6 22">ONT-3</strain>
        <strain evidence="4 19">SCRP245</strain>
    </source>
</reference>
<feature type="compositionally biased region" description="Acidic residues" evidence="1">
    <location>
        <begin position="248"/>
        <end position="271"/>
    </location>
</feature>
<dbReference type="Gene3D" id="3.30.2230.10">
    <property type="entry name" value="DUSP-like"/>
    <property type="match status" value="1"/>
</dbReference>
<dbReference type="Proteomes" id="UP000488956">
    <property type="component" value="Unassembled WGS sequence"/>
</dbReference>
<dbReference type="Proteomes" id="UP000433483">
    <property type="component" value="Unassembled WGS sequence"/>
</dbReference>
<feature type="compositionally biased region" description="Acidic residues" evidence="1">
    <location>
        <begin position="527"/>
        <end position="546"/>
    </location>
</feature>
<evidence type="ECO:0000313" key="21">
    <source>
        <dbReference type="Proteomes" id="UP000486351"/>
    </source>
</evidence>
<evidence type="ECO:0000313" key="15">
    <source>
        <dbReference type="Proteomes" id="UP000437068"/>
    </source>
</evidence>
<evidence type="ECO:0000313" key="16">
    <source>
        <dbReference type="Proteomes" id="UP000440367"/>
    </source>
</evidence>
<evidence type="ECO:0000313" key="17">
    <source>
        <dbReference type="Proteomes" id="UP000440732"/>
    </source>
</evidence>
<evidence type="ECO:0000313" key="7">
    <source>
        <dbReference type="EMBL" id="KAE9109933.1"/>
    </source>
</evidence>
<dbReference type="GO" id="GO:0004843">
    <property type="term" value="F:cysteine-type deubiquitinase activity"/>
    <property type="evidence" value="ECO:0007669"/>
    <property type="project" value="InterPro"/>
</dbReference>
<dbReference type="Proteomes" id="UP000437068">
    <property type="component" value="Unassembled WGS sequence"/>
</dbReference>
<evidence type="ECO:0000313" key="20">
    <source>
        <dbReference type="Proteomes" id="UP000476176"/>
    </source>
</evidence>
<evidence type="ECO:0000313" key="8">
    <source>
        <dbReference type="EMBL" id="KAE9186518.1"/>
    </source>
</evidence>
<feature type="domain" description="DUSP" evidence="2">
    <location>
        <begin position="4"/>
        <end position="108"/>
    </location>
</feature>
<dbReference type="EMBL" id="QXFZ01001834">
    <property type="protein sequence ID" value="KAE9084293.1"/>
    <property type="molecule type" value="Genomic_DNA"/>
</dbReference>
<dbReference type="SUPFAM" id="SSF143791">
    <property type="entry name" value="DUSP-like"/>
    <property type="match status" value="1"/>
</dbReference>
<evidence type="ECO:0000313" key="22">
    <source>
        <dbReference type="Proteomes" id="UP000488956"/>
    </source>
</evidence>
<dbReference type="AlphaFoldDB" id="A0A6A3X9R6"/>
<dbReference type="EMBL" id="QXFY01002052">
    <property type="protein sequence ID" value="KAE9303943.1"/>
    <property type="molecule type" value="Genomic_DNA"/>
</dbReference>
<dbReference type="EMBL" id="QXGD01001858">
    <property type="protein sequence ID" value="KAE9197746.1"/>
    <property type="molecule type" value="Genomic_DNA"/>
</dbReference>
<dbReference type="Proteomes" id="UP000441208">
    <property type="component" value="Unassembled WGS sequence"/>
</dbReference>
<dbReference type="InterPro" id="IPR035927">
    <property type="entry name" value="DUSP-like_sf"/>
</dbReference>
<dbReference type="EMBL" id="QXFX01001809">
    <property type="protein sequence ID" value="KAE9084439.1"/>
    <property type="molecule type" value="Genomic_DNA"/>
</dbReference>
<evidence type="ECO:0000313" key="4">
    <source>
        <dbReference type="EMBL" id="KAE8985700.1"/>
    </source>
</evidence>
<evidence type="ECO:0000313" key="9">
    <source>
        <dbReference type="EMBL" id="KAE9195880.1"/>
    </source>
</evidence>
<gene>
    <name evidence="11" type="ORF">PF001_g20612</name>
    <name evidence="10" type="ORF">PF002_g22651</name>
    <name evidence="9" type="ORF">PF004_g20314</name>
    <name evidence="8" type="ORF">PF005_g20819</name>
    <name evidence="7" type="ORF">PF006_g20558</name>
    <name evidence="5" type="ORF">PF007_g21572</name>
    <name evidence="12" type="ORF">PF008_g22094</name>
    <name evidence="3" type="ORF">PF009_g22070</name>
    <name evidence="6" type="ORF">PF010_g20823</name>
    <name evidence="4" type="ORF">PF011_g20282</name>
</gene>
<sequence>MPGKDKKPALQRAKELCEDNAPLEEGDHWFAVATPWWEDFQDCKPVDDAPSVRNDSLIDKPLSSKSRKVSVLKPKLEEGRDFVFVPESSWEVIARELNFDWEIRREVVYQRSQQELQIEAYPLAFKIFYWSNGDTEAKELVDDAGRAMVVLASRAHTLGQLLTEVWLAAPEDFRQKFPQFLSGIIDSTSSISRPAVSENPGIRACYHTRRPGDGEEVWVPIEKMMKRVRAAPTSLRLKPRAKKRQARDEDEESAYGEQSEDGDGEQSEAEFDEHASQLKGDRSGLSTLKGTKLGDLRLDNRSEIASGPARIHELLVEQKLQGASTGEMGWPSQGLEMQWRMSLAKGDFLDALDTSKTWFEARVLAARRNKVHVHYRSWEPKWDEWISRTSTRIAPLHSKVPKWRSLLRTHSLVQVGIEVPNLRHPKWRNATVIEVVPSTDGEAASEEDGAGLRVHVQVDEDDIWLPANDDLLCRPNTHNESKPLSKIERQLLAHDDTLPSDSSEVAEEATAELEHGDDGNDEHDVVEVDGDEDEDENGDGGGEDGEVGLVGHDGSSSPPLRAPRSVEVTTASRSGINLRARVGPARDLNASFSQAKDQGLSSAGRTPARGRSRSRTQASSDDTSPELVSPTSQLSASQLRTLWAQVGNDLQALHTSWGRLGESLMAIMDAPQASERSEN</sequence>
<evidence type="ECO:0000313" key="14">
    <source>
        <dbReference type="Proteomes" id="UP000433483"/>
    </source>
</evidence>
<dbReference type="InterPro" id="IPR006615">
    <property type="entry name" value="Pept_C19_DUSP"/>
</dbReference>
<dbReference type="OrthoDB" id="161570at2759"/>
<evidence type="ECO:0000313" key="18">
    <source>
        <dbReference type="Proteomes" id="UP000441208"/>
    </source>
</evidence>
<dbReference type="Proteomes" id="UP000429523">
    <property type="component" value="Unassembled WGS sequence"/>
</dbReference>
<dbReference type="EMBL" id="QXGF01001794">
    <property type="protein sequence ID" value="KAE8927768.1"/>
    <property type="molecule type" value="Genomic_DNA"/>
</dbReference>
<dbReference type="Proteomes" id="UP000460718">
    <property type="component" value="Unassembled WGS sequence"/>
</dbReference>
<evidence type="ECO:0000256" key="1">
    <source>
        <dbReference type="SAM" id="MobiDB-lite"/>
    </source>
</evidence>
<evidence type="ECO:0000313" key="10">
    <source>
        <dbReference type="EMBL" id="KAE9197746.1"/>
    </source>
</evidence>
<evidence type="ECO:0000313" key="11">
    <source>
        <dbReference type="EMBL" id="KAE9288237.1"/>
    </source>
</evidence>
<feature type="compositionally biased region" description="Basic and acidic residues" evidence="1">
    <location>
        <begin position="272"/>
        <end position="282"/>
    </location>
</feature>
<organism evidence="10 16">
    <name type="scientific">Phytophthora fragariae</name>
    <dbReference type="NCBI Taxonomy" id="53985"/>
    <lineage>
        <taxon>Eukaryota</taxon>
        <taxon>Sar</taxon>
        <taxon>Stramenopiles</taxon>
        <taxon>Oomycota</taxon>
        <taxon>Peronosporomycetes</taxon>
        <taxon>Peronosporales</taxon>
        <taxon>Peronosporaceae</taxon>
        <taxon>Phytophthora</taxon>
    </lineage>
</organism>
<protein>
    <recommendedName>
        <fullName evidence="2">DUSP domain-containing protein</fullName>
    </recommendedName>
</protein>
<feature type="region of interest" description="Disordered" evidence="1">
    <location>
        <begin position="498"/>
        <end position="635"/>
    </location>
</feature>
<dbReference type="EMBL" id="QXGB01001721">
    <property type="protein sequence ID" value="KAE9186518.1"/>
    <property type="molecule type" value="Genomic_DNA"/>
</dbReference>
<dbReference type="CDD" id="cd20104">
    <property type="entry name" value="MBT_PHF20L1-like"/>
    <property type="match status" value="1"/>
</dbReference>
<dbReference type="Proteomes" id="UP000440732">
    <property type="component" value="Unassembled WGS sequence"/>
</dbReference>
<accession>A0A6A3X9R6</accession>
<dbReference type="Proteomes" id="UP000440367">
    <property type="component" value="Unassembled WGS sequence"/>
</dbReference>
<dbReference type="EMBL" id="QXFW01001795">
    <property type="protein sequence ID" value="KAE8985700.1"/>
    <property type="molecule type" value="Genomic_DNA"/>
</dbReference>
<dbReference type="EMBL" id="QXGA01001804">
    <property type="protein sequence ID" value="KAE9109933.1"/>
    <property type="molecule type" value="Genomic_DNA"/>
</dbReference>
<evidence type="ECO:0000313" key="5">
    <source>
        <dbReference type="EMBL" id="KAE9084293.1"/>
    </source>
</evidence>
<keyword evidence="14" id="KW-1185">Reference proteome</keyword>
<evidence type="ECO:0000313" key="6">
    <source>
        <dbReference type="EMBL" id="KAE9084439.1"/>
    </source>
</evidence>
<dbReference type="Proteomes" id="UP000486351">
    <property type="component" value="Unassembled WGS sequence"/>
</dbReference>
<dbReference type="InterPro" id="IPR016197">
    <property type="entry name" value="Chromo-like_dom_sf"/>
</dbReference>
<proteinExistence type="predicted"/>
<evidence type="ECO:0000313" key="12">
    <source>
        <dbReference type="EMBL" id="KAE9303943.1"/>
    </source>
</evidence>
<name>A0A6A3X9R6_9STRA</name>
<dbReference type="EMBL" id="QXGC01001798">
    <property type="protein sequence ID" value="KAE9195880.1"/>
    <property type="molecule type" value="Genomic_DNA"/>
</dbReference>
<evidence type="ECO:0000313" key="19">
    <source>
        <dbReference type="Proteomes" id="UP000460718"/>
    </source>
</evidence>
<dbReference type="Gene3D" id="2.30.30.140">
    <property type="match status" value="1"/>
</dbReference>
<dbReference type="PROSITE" id="PS51283">
    <property type="entry name" value="DUSP"/>
    <property type="match status" value="1"/>
</dbReference>
<dbReference type="EMBL" id="QXGE01001789">
    <property type="protein sequence ID" value="KAE9288237.1"/>
    <property type="molecule type" value="Genomic_DNA"/>
</dbReference>
<feature type="compositionally biased region" description="Basic and acidic residues" evidence="1">
    <location>
        <begin position="512"/>
        <end position="526"/>
    </location>
</feature>
<comment type="caution">
    <text evidence="10">The sequence shown here is derived from an EMBL/GenBank/DDBJ whole genome shotgun (WGS) entry which is preliminary data.</text>
</comment>
<dbReference type="SUPFAM" id="SSF54160">
    <property type="entry name" value="Chromo domain-like"/>
    <property type="match status" value="1"/>
</dbReference>